<dbReference type="Gene3D" id="3.30.70.330">
    <property type="match status" value="2"/>
</dbReference>
<feature type="compositionally biased region" description="Basic and acidic residues" evidence="3">
    <location>
        <begin position="463"/>
        <end position="492"/>
    </location>
</feature>
<reference evidence="5" key="1">
    <citation type="journal article" date="2011" name="Plant Physiol.">
        <title>Comprehensive sequence analysis of 24,783 barley full-length cDNAs derived from 12 clone libraries.</title>
        <authorList>
            <person name="Matsumoto T."/>
            <person name="Tanaka T."/>
            <person name="Sakai H."/>
            <person name="Amano N."/>
            <person name="Kanamori H."/>
            <person name="Kurita K."/>
            <person name="Kikuta A."/>
            <person name="Kamiya K."/>
            <person name="Yamamoto M."/>
            <person name="Ikawa H."/>
            <person name="Fujii N."/>
            <person name="Hori K."/>
            <person name="Itoh T."/>
            <person name="Sato K."/>
        </authorList>
    </citation>
    <scope>NUCLEOTIDE SEQUENCE</scope>
    <source>
        <tissue evidence="5">Shoot and root</tissue>
    </source>
</reference>
<dbReference type="GO" id="GO:0003723">
    <property type="term" value="F:RNA binding"/>
    <property type="evidence" value="ECO:0007669"/>
    <property type="project" value="UniProtKB-UniRule"/>
</dbReference>
<dbReference type="InterPro" id="IPR000504">
    <property type="entry name" value="RRM_dom"/>
</dbReference>
<dbReference type="PANTHER" id="PTHR48027">
    <property type="entry name" value="HETEROGENEOUS NUCLEAR RIBONUCLEOPROTEIN 87F-RELATED"/>
    <property type="match status" value="1"/>
</dbReference>
<feature type="domain" description="RRM" evidence="4">
    <location>
        <begin position="12"/>
        <end position="90"/>
    </location>
</feature>
<organism evidence="5">
    <name type="scientific">Hordeum vulgare subsp. vulgare</name>
    <name type="common">Domesticated barley</name>
    <dbReference type="NCBI Taxonomy" id="112509"/>
    <lineage>
        <taxon>Eukaryota</taxon>
        <taxon>Viridiplantae</taxon>
        <taxon>Streptophyta</taxon>
        <taxon>Embryophyta</taxon>
        <taxon>Tracheophyta</taxon>
        <taxon>Spermatophyta</taxon>
        <taxon>Magnoliopsida</taxon>
        <taxon>Liliopsida</taxon>
        <taxon>Poales</taxon>
        <taxon>Poaceae</taxon>
        <taxon>BOP clade</taxon>
        <taxon>Pooideae</taxon>
        <taxon>Triticodae</taxon>
        <taxon>Triticeae</taxon>
        <taxon>Hordeinae</taxon>
        <taxon>Hordeum</taxon>
    </lineage>
</organism>
<dbReference type="SUPFAM" id="SSF54928">
    <property type="entry name" value="RNA-binding domain, RBD"/>
    <property type="match status" value="1"/>
</dbReference>
<dbReference type="InterPro" id="IPR012677">
    <property type="entry name" value="Nucleotide-bd_a/b_plait_sf"/>
</dbReference>
<protein>
    <submittedName>
        <fullName evidence="5">Predicted protein</fullName>
    </submittedName>
</protein>
<dbReference type="SMART" id="SM00360">
    <property type="entry name" value="RRM"/>
    <property type="match status" value="2"/>
</dbReference>
<dbReference type="Pfam" id="PF00076">
    <property type="entry name" value="RRM_1"/>
    <property type="match status" value="2"/>
</dbReference>
<name>F2E6T6_HORVV</name>
<evidence type="ECO:0000256" key="3">
    <source>
        <dbReference type="SAM" id="MobiDB-lite"/>
    </source>
</evidence>
<feature type="region of interest" description="Disordered" evidence="3">
    <location>
        <begin position="453"/>
        <end position="492"/>
    </location>
</feature>
<dbReference type="AlphaFoldDB" id="F2E6T6"/>
<dbReference type="CDD" id="cd00590">
    <property type="entry name" value="RRM_SF"/>
    <property type="match status" value="1"/>
</dbReference>
<dbReference type="PROSITE" id="PS50102">
    <property type="entry name" value="RRM"/>
    <property type="match status" value="2"/>
</dbReference>
<dbReference type="EMBL" id="AK371860">
    <property type="protein sequence ID" value="BAK03058.1"/>
    <property type="molecule type" value="mRNA"/>
</dbReference>
<feature type="domain" description="RRM" evidence="4">
    <location>
        <begin position="108"/>
        <end position="197"/>
    </location>
</feature>
<proteinExistence type="evidence at transcript level"/>
<evidence type="ECO:0000256" key="1">
    <source>
        <dbReference type="ARBA" id="ARBA00022884"/>
    </source>
</evidence>
<dbReference type="InterPro" id="IPR035979">
    <property type="entry name" value="RBD_domain_sf"/>
</dbReference>
<evidence type="ECO:0000256" key="2">
    <source>
        <dbReference type="PROSITE-ProRule" id="PRU00176"/>
    </source>
</evidence>
<evidence type="ECO:0000259" key="4">
    <source>
        <dbReference type="PROSITE" id="PS50102"/>
    </source>
</evidence>
<accession>F2E6T6</accession>
<keyword evidence="1 2" id="KW-0694">RNA-binding</keyword>
<dbReference type="InterPro" id="IPR052462">
    <property type="entry name" value="SLIRP/GR-RBP-like"/>
</dbReference>
<evidence type="ECO:0000313" key="5">
    <source>
        <dbReference type="EMBL" id="BAK03058.1"/>
    </source>
</evidence>
<sequence length="492" mass="54669">MNQQMTSQNQSNVLFIGDLSIFCTEKDLNDLFSGFGTVTEVKIMKSDDKGRSLSYGFVKFSDPADAARAMNHLQHKLLHGRHLRINYASHRSKGNNPLSSHSDGLETSPVHVSFISYQIHNLVTETSLRVLFSKYGEVADVSIKKSTVDRALNRQSGYGFVHYPITPEGINAAFRAATELQDTTVDEVNYKSSLSHKLAGYIEQSKVLHTQASQVTSQNKDESPKTYIFNSSELKPNSSAPLLPHQLVPGIRQFNYVPMPVSNTPAPAPPLPSPSMQHQQLSAYPQMNSFAPTLPVQPPQLRSSMDQTIVVSPVMVPHYLTSPPQMDYSRFPYDSNVHFPANLTVNGFTLFHNPVVNSPPQTNHSPQTFYTLGDNRYGCTPSSISSVETMFDQLVAPLLVSPSDYAFNKVSSPLAANHSHPLSAKPLSSIPKNTNNVNLKKLRQRPVRKALNQLEIGSQPYPDPKDYKSSLHDHNQNLRERVDEKSEIDSSS</sequence>